<name>A0ABP9GMR8_9FLAO</name>
<evidence type="ECO:0000313" key="4">
    <source>
        <dbReference type="Proteomes" id="UP001501302"/>
    </source>
</evidence>
<evidence type="ECO:0000313" key="3">
    <source>
        <dbReference type="EMBL" id="GAA4947647.1"/>
    </source>
</evidence>
<evidence type="ECO:0000256" key="1">
    <source>
        <dbReference type="SAM" id="SignalP"/>
    </source>
</evidence>
<proteinExistence type="predicted"/>
<gene>
    <name evidence="3" type="ORF">GCM10023314_21160</name>
</gene>
<dbReference type="Gene3D" id="3.90.70.10">
    <property type="entry name" value="Cysteine proteinases"/>
    <property type="match status" value="1"/>
</dbReference>
<feature type="chain" id="PRO_5046926822" description="Peptidase C1A papain C-terminal domain-containing protein" evidence="1">
    <location>
        <begin position="22"/>
        <end position="83"/>
    </location>
</feature>
<dbReference type="PROSITE" id="PS00139">
    <property type="entry name" value="THIOL_PROTEASE_CYS"/>
    <property type="match status" value="1"/>
</dbReference>
<dbReference type="InterPro" id="IPR000668">
    <property type="entry name" value="Peptidase_C1A_C"/>
</dbReference>
<protein>
    <recommendedName>
        <fullName evidence="2">Peptidase C1A papain C-terminal domain-containing protein</fullName>
    </recommendedName>
</protein>
<feature type="domain" description="Peptidase C1A papain C-terminal" evidence="2">
    <location>
        <begin position="32"/>
        <end position="70"/>
    </location>
</feature>
<keyword evidence="4" id="KW-1185">Reference proteome</keyword>
<keyword evidence="1" id="KW-0732">Signal</keyword>
<dbReference type="InterPro" id="IPR000169">
    <property type="entry name" value="Pept_cys_AS"/>
</dbReference>
<dbReference type="InterPro" id="IPR038765">
    <property type="entry name" value="Papain-like_cys_pep_sf"/>
</dbReference>
<dbReference type="SUPFAM" id="SSF54001">
    <property type="entry name" value="Cysteine proteinases"/>
    <property type="match status" value="1"/>
</dbReference>
<accession>A0ABP9GMR8</accession>
<dbReference type="Proteomes" id="UP001501302">
    <property type="component" value="Unassembled WGS sequence"/>
</dbReference>
<organism evidence="3 4">
    <name type="scientific">Algibacter agarivorans</name>
    <dbReference type="NCBI Taxonomy" id="1109741"/>
    <lineage>
        <taxon>Bacteria</taxon>
        <taxon>Pseudomonadati</taxon>
        <taxon>Bacteroidota</taxon>
        <taxon>Flavobacteriia</taxon>
        <taxon>Flavobacteriales</taxon>
        <taxon>Flavobacteriaceae</taxon>
        <taxon>Algibacter</taxon>
    </lineage>
</organism>
<evidence type="ECO:0000259" key="2">
    <source>
        <dbReference type="Pfam" id="PF00112"/>
    </source>
</evidence>
<reference evidence="4" key="1">
    <citation type="journal article" date="2019" name="Int. J. Syst. Evol. Microbiol.">
        <title>The Global Catalogue of Microorganisms (GCM) 10K type strain sequencing project: providing services to taxonomists for standard genome sequencing and annotation.</title>
        <authorList>
            <consortium name="The Broad Institute Genomics Platform"/>
            <consortium name="The Broad Institute Genome Sequencing Center for Infectious Disease"/>
            <person name="Wu L."/>
            <person name="Ma J."/>
        </authorList>
    </citation>
    <scope>NUCLEOTIDE SEQUENCE [LARGE SCALE GENOMIC DNA]</scope>
    <source>
        <strain evidence="4">JCM 18285</strain>
    </source>
</reference>
<feature type="signal peptide" evidence="1">
    <location>
        <begin position="1"/>
        <end position="21"/>
    </location>
</feature>
<dbReference type="Pfam" id="PF00112">
    <property type="entry name" value="Peptidase_C1"/>
    <property type="match status" value="1"/>
</dbReference>
<dbReference type="EMBL" id="BAABJJ010000031">
    <property type="protein sequence ID" value="GAA4947647.1"/>
    <property type="molecule type" value="Genomic_DNA"/>
</dbReference>
<sequence>MKNNIFLFVFILIAFASNSQSYEFKTVIDIEATPVISQGKTGTCWSFSTSSFLESEIIRLTERKNDLSEMYSVRNRYPKKPWN</sequence>
<comment type="caution">
    <text evidence="3">The sequence shown here is derived from an EMBL/GenBank/DDBJ whole genome shotgun (WGS) entry which is preliminary data.</text>
</comment>